<evidence type="ECO:0000313" key="3">
    <source>
        <dbReference type="WBParaSite" id="Csp11.Scaffold548.g3550.t1"/>
    </source>
</evidence>
<keyword evidence="1" id="KW-0812">Transmembrane</keyword>
<dbReference type="WBParaSite" id="Csp11.Scaffold548.g3550.t1">
    <property type="protein sequence ID" value="Csp11.Scaffold548.g3550.t1"/>
    <property type="gene ID" value="Csp11.Scaffold548.g3550"/>
</dbReference>
<feature type="transmembrane region" description="Helical" evidence="1">
    <location>
        <begin position="93"/>
        <end position="119"/>
    </location>
</feature>
<keyword evidence="1" id="KW-1133">Transmembrane helix</keyword>
<evidence type="ECO:0000313" key="2">
    <source>
        <dbReference type="Proteomes" id="UP000095282"/>
    </source>
</evidence>
<dbReference type="Pfam" id="PF17410">
    <property type="entry name" value="Stevor"/>
    <property type="match status" value="1"/>
</dbReference>
<accession>A0A1I7T8T7</accession>
<organism evidence="2 3">
    <name type="scientific">Caenorhabditis tropicalis</name>
    <dbReference type="NCBI Taxonomy" id="1561998"/>
    <lineage>
        <taxon>Eukaryota</taxon>
        <taxon>Metazoa</taxon>
        <taxon>Ecdysozoa</taxon>
        <taxon>Nematoda</taxon>
        <taxon>Chromadorea</taxon>
        <taxon>Rhabditida</taxon>
        <taxon>Rhabditina</taxon>
        <taxon>Rhabditomorpha</taxon>
        <taxon>Rhabditoidea</taxon>
        <taxon>Rhabditidae</taxon>
        <taxon>Peloderinae</taxon>
        <taxon>Caenorhabditis</taxon>
    </lineage>
</organism>
<sequence length="166" mass="18450">MTRWESFPISEQEQAYLASTMTTTTVNVATAAQNLVRHSLGGFIRQEVSETGQTICFYRYNTVDTAIPYLCELGCCNHGCCTISDLAAQSTSFGWAIALLVMVLITIVFAVLALLAVWLMNRHKDRIHKQHLAESTIESPSVSQISGPTSFYPDVQFNQLNGFKSY</sequence>
<dbReference type="InterPro" id="IPR006374">
    <property type="entry name" value="VSA_Stevor"/>
</dbReference>
<keyword evidence="2" id="KW-1185">Reference proteome</keyword>
<name>A0A1I7T8T7_9PELO</name>
<dbReference type="AlphaFoldDB" id="A0A1I7T8T7"/>
<protein>
    <submittedName>
        <fullName evidence="3">CX domain-containing protein</fullName>
    </submittedName>
</protein>
<keyword evidence="1" id="KW-0472">Membrane</keyword>
<reference evidence="3" key="1">
    <citation type="submission" date="2016-11" db="UniProtKB">
        <authorList>
            <consortium name="WormBaseParasite"/>
        </authorList>
    </citation>
    <scope>IDENTIFICATION</scope>
</reference>
<dbReference type="eggNOG" id="ENOG502SXRN">
    <property type="taxonomic scope" value="Eukaryota"/>
</dbReference>
<dbReference type="Proteomes" id="UP000095282">
    <property type="component" value="Unplaced"/>
</dbReference>
<proteinExistence type="predicted"/>
<evidence type="ECO:0000256" key="1">
    <source>
        <dbReference type="SAM" id="Phobius"/>
    </source>
</evidence>